<feature type="chain" id="PRO_5007300196" description="Secreted protein" evidence="1">
    <location>
        <begin position="18"/>
        <end position="122"/>
    </location>
</feature>
<dbReference type="Proteomes" id="UP000007266">
    <property type="component" value="Linkage group 2"/>
</dbReference>
<reference evidence="2 3" key="2">
    <citation type="journal article" date="2010" name="Nucleic Acids Res.">
        <title>BeetleBase in 2010: revisions to provide comprehensive genomic information for Tribolium castaneum.</title>
        <authorList>
            <person name="Kim H.S."/>
            <person name="Murphy T."/>
            <person name="Xia J."/>
            <person name="Caragea D."/>
            <person name="Park Y."/>
            <person name="Beeman R.W."/>
            <person name="Lorenzen M.D."/>
            <person name="Butcher S."/>
            <person name="Manak J.R."/>
            <person name="Brown S.J."/>
        </authorList>
    </citation>
    <scope>GENOME REANNOTATION</scope>
    <source>
        <strain evidence="2 3">Georgia GA2</strain>
    </source>
</reference>
<dbReference type="AlphaFoldDB" id="A0A139WME3"/>
<keyword evidence="3" id="KW-1185">Reference proteome</keyword>
<organism evidence="2 3">
    <name type="scientific">Tribolium castaneum</name>
    <name type="common">Red flour beetle</name>
    <dbReference type="NCBI Taxonomy" id="7070"/>
    <lineage>
        <taxon>Eukaryota</taxon>
        <taxon>Metazoa</taxon>
        <taxon>Ecdysozoa</taxon>
        <taxon>Arthropoda</taxon>
        <taxon>Hexapoda</taxon>
        <taxon>Insecta</taxon>
        <taxon>Pterygota</taxon>
        <taxon>Neoptera</taxon>
        <taxon>Endopterygota</taxon>
        <taxon>Coleoptera</taxon>
        <taxon>Polyphaga</taxon>
        <taxon>Cucujiformia</taxon>
        <taxon>Tenebrionidae</taxon>
        <taxon>Tenebrionidae incertae sedis</taxon>
        <taxon>Tribolium</taxon>
    </lineage>
</organism>
<reference evidence="2 3" key="1">
    <citation type="journal article" date="2008" name="Nature">
        <title>The genome of the model beetle and pest Tribolium castaneum.</title>
        <authorList>
            <consortium name="Tribolium Genome Sequencing Consortium"/>
            <person name="Richards S."/>
            <person name="Gibbs R.A."/>
            <person name="Weinstock G.M."/>
            <person name="Brown S.J."/>
            <person name="Denell R."/>
            <person name="Beeman R.W."/>
            <person name="Gibbs R."/>
            <person name="Beeman R.W."/>
            <person name="Brown S.J."/>
            <person name="Bucher G."/>
            <person name="Friedrich M."/>
            <person name="Grimmelikhuijzen C.J."/>
            <person name="Klingler M."/>
            <person name="Lorenzen M."/>
            <person name="Richards S."/>
            <person name="Roth S."/>
            <person name="Schroder R."/>
            <person name="Tautz D."/>
            <person name="Zdobnov E.M."/>
            <person name="Muzny D."/>
            <person name="Gibbs R.A."/>
            <person name="Weinstock G.M."/>
            <person name="Attaway T."/>
            <person name="Bell S."/>
            <person name="Buhay C.J."/>
            <person name="Chandrabose M.N."/>
            <person name="Chavez D."/>
            <person name="Clerk-Blankenburg K.P."/>
            <person name="Cree A."/>
            <person name="Dao M."/>
            <person name="Davis C."/>
            <person name="Chacko J."/>
            <person name="Dinh H."/>
            <person name="Dugan-Rocha S."/>
            <person name="Fowler G."/>
            <person name="Garner T.T."/>
            <person name="Garnes J."/>
            <person name="Gnirke A."/>
            <person name="Hawes A."/>
            <person name="Hernandez J."/>
            <person name="Hines S."/>
            <person name="Holder M."/>
            <person name="Hume J."/>
            <person name="Jhangiani S.N."/>
            <person name="Joshi V."/>
            <person name="Khan Z.M."/>
            <person name="Jackson L."/>
            <person name="Kovar C."/>
            <person name="Kowis A."/>
            <person name="Lee S."/>
            <person name="Lewis L.R."/>
            <person name="Margolis J."/>
            <person name="Morgan M."/>
            <person name="Nazareth L.V."/>
            <person name="Nguyen N."/>
            <person name="Okwuonu G."/>
            <person name="Parker D."/>
            <person name="Richards S."/>
            <person name="Ruiz S.J."/>
            <person name="Santibanez J."/>
            <person name="Savard J."/>
            <person name="Scherer S.E."/>
            <person name="Schneider B."/>
            <person name="Sodergren E."/>
            <person name="Tautz D."/>
            <person name="Vattahil S."/>
            <person name="Villasana D."/>
            <person name="White C.S."/>
            <person name="Wright R."/>
            <person name="Park Y."/>
            <person name="Beeman R.W."/>
            <person name="Lord J."/>
            <person name="Oppert B."/>
            <person name="Lorenzen M."/>
            <person name="Brown S."/>
            <person name="Wang L."/>
            <person name="Savard J."/>
            <person name="Tautz D."/>
            <person name="Richards S."/>
            <person name="Weinstock G."/>
            <person name="Gibbs R.A."/>
            <person name="Liu Y."/>
            <person name="Worley K."/>
            <person name="Weinstock G."/>
            <person name="Elsik C.G."/>
            <person name="Reese J.T."/>
            <person name="Elhaik E."/>
            <person name="Landan G."/>
            <person name="Graur D."/>
            <person name="Arensburger P."/>
            <person name="Atkinson P."/>
            <person name="Beeman R.W."/>
            <person name="Beidler J."/>
            <person name="Brown S.J."/>
            <person name="Demuth J.P."/>
            <person name="Drury D.W."/>
            <person name="Du Y.Z."/>
            <person name="Fujiwara H."/>
            <person name="Lorenzen M."/>
            <person name="Maselli V."/>
            <person name="Osanai M."/>
            <person name="Park Y."/>
            <person name="Robertson H.M."/>
            <person name="Tu Z."/>
            <person name="Wang J.J."/>
            <person name="Wang S."/>
            <person name="Richards S."/>
            <person name="Song H."/>
            <person name="Zhang L."/>
            <person name="Sodergren E."/>
            <person name="Werner D."/>
            <person name="Stanke M."/>
            <person name="Morgenstern B."/>
            <person name="Solovyev V."/>
            <person name="Kosarev P."/>
            <person name="Brown G."/>
            <person name="Chen H.C."/>
            <person name="Ermolaeva O."/>
            <person name="Hlavina W."/>
            <person name="Kapustin Y."/>
            <person name="Kiryutin B."/>
            <person name="Kitts P."/>
            <person name="Maglott D."/>
            <person name="Pruitt K."/>
            <person name="Sapojnikov V."/>
            <person name="Souvorov A."/>
            <person name="Mackey A.J."/>
            <person name="Waterhouse R.M."/>
            <person name="Wyder S."/>
            <person name="Zdobnov E.M."/>
            <person name="Zdobnov E.M."/>
            <person name="Wyder S."/>
            <person name="Kriventseva E.V."/>
            <person name="Kadowaki T."/>
            <person name="Bork P."/>
            <person name="Aranda M."/>
            <person name="Bao R."/>
            <person name="Beermann A."/>
            <person name="Berns N."/>
            <person name="Bolognesi R."/>
            <person name="Bonneton F."/>
            <person name="Bopp D."/>
            <person name="Brown S.J."/>
            <person name="Bucher G."/>
            <person name="Butts T."/>
            <person name="Chaumot A."/>
            <person name="Denell R.E."/>
            <person name="Ferrier D.E."/>
            <person name="Friedrich M."/>
            <person name="Gordon C.M."/>
            <person name="Jindra M."/>
            <person name="Klingler M."/>
            <person name="Lan Q."/>
            <person name="Lattorff H.M."/>
            <person name="Laudet V."/>
            <person name="von Levetsow C."/>
            <person name="Liu Z."/>
            <person name="Lutz R."/>
            <person name="Lynch J.A."/>
            <person name="da Fonseca R.N."/>
            <person name="Posnien N."/>
            <person name="Reuter R."/>
            <person name="Roth S."/>
            <person name="Savard J."/>
            <person name="Schinko J.B."/>
            <person name="Schmitt C."/>
            <person name="Schoppmeier M."/>
            <person name="Schroder R."/>
            <person name="Shippy T.D."/>
            <person name="Simonnet F."/>
            <person name="Marques-Souza H."/>
            <person name="Tautz D."/>
            <person name="Tomoyasu Y."/>
            <person name="Trauner J."/>
            <person name="Van der Zee M."/>
            <person name="Vervoort M."/>
            <person name="Wittkopp N."/>
            <person name="Wimmer E.A."/>
            <person name="Yang X."/>
            <person name="Jones A.K."/>
            <person name="Sattelle D.B."/>
            <person name="Ebert P.R."/>
            <person name="Nelson D."/>
            <person name="Scott J.G."/>
            <person name="Beeman R.W."/>
            <person name="Muthukrishnan S."/>
            <person name="Kramer K.J."/>
            <person name="Arakane Y."/>
            <person name="Beeman R.W."/>
            <person name="Zhu Q."/>
            <person name="Hogenkamp D."/>
            <person name="Dixit R."/>
            <person name="Oppert B."/>
            <person name="Jiang H."/>
            <person name="Zou Z."/>
            <person name="Marshall J."/>
            <person name="Elpidina E."/>
            <person name="Vinokurov K."/>
            <person name="Oppert C."/>
            <person name="Zou Z."/>
            <person name="Evans J."/>
            <person name="Lu Z."/>
            <person name="Zhao P."/>
            <person name="Sumathipala N."/>
            <person name="Altincicek B."/>
            <person name="Vilcinskas A."/>
            <person name="Williams M."/>
            <person name="Hultmark D."/>
            <person name="Hetru C."/>
            <person name="Jiang H."/>
            <person name="Grimmelikhuijzen C.J."/>
            <person name="Hauser F."/>
            <person name="Cazzamali G."/>
            <person name="Williamson M."/>
            <person name="Park Y."/>
            <person name="Li B."/>
            <person name="Tanaka Y."/>
            <person name="Predel R."/>
            <person name="Neupert S."/>
            <person name="Schachtner J."/>
            <person name="Verleyen P."/>
            <person name="Raible F."/>
            <person name="Bork P."/>
            <person name="Friedrich M."/>
            <person name="Walden K.K."/>
            <person name="Robertson H.M."/>
            <person name="Angeli S."/>
            <person name="Foret S."/>
            <person name="Bucher G."/>
            <person name="Schuetz S."/>
            <person name="Maleszka R."/>
            <person name="Wimmer E.A."/>
            <person name="Beeman R.W."/>
            <person name="Lorenzen M."/>
            <person name="Tomoyasu Y."/>
            <person name="Miller S.C."/>
            <person name="Grossmann D."/>
            <person name="Bucher G."/>
        </authorList>
    </citation>
    <scope>NUCLEOTIDE SEQUENCE [LARGE SCALE GENOMIC DNA]</scope>
    <source>
        <strain evidence="2 3">Georgia GA2</strain>
    </source>
</reference>
<evidence type="ECO:0000313" key="3">
    <source>
        <dbReference type="Proteomes" id="UP000007266"/>
    </source>
</evidence>
<accession>A0A139WME3</accession>
<dbReference type="InParanoid" id="A0A139WME3"/>
<sequence>MLVVLTVGLCFLGLSSASSNPDAGECRTALGMEEERIPDHAISASSSYEAKSVGPQNASPSLVAPLVSWLLLDICCVLLKTFIMPEFSPGNDKLDNLLLRCGFKCIRSDSGLQHKDDPLHVS</sequence>
<gene>
    <name evidence="2" type="primary">AUGUSTUS-3.0.2_32247</name>
    <name evidence="2" type="ORF">TcasGA2_TC032247</name>
</gene>
<protein>
    <recommendedName>
        <fullName evidence="4">Secreted protein</fullName>
    </recommendedName>
</protein>
<feature type="signal peptide" evidence="1">
    <location>
        <begin position="1"/>
        <end position="17"/>
    </location>
</feature>
<dbReference type="EMBL" id="KQ971313">
    <property type="protein sequence ID" value="KYB29043.1"/>
    <property type="molecule type" value="Genomic_DNA"/>
</dbReference>
<evidence type="ECO:0008006" key="4">
    <source>
        <dbReference type="Google" id="ProtNLM"/>
    </source>
</evidence>
<proteinExistence type="predicted"/>
<name>A0A139WME3_TRICA</name>
<evidence type="ECO:0000313" key="2">
    <source>
        <dbReference type="EMBL" id="KYB29043.1"/>
    </source>
</evidence>
<dbReference type="Gene3D" id="2.60.120.260">
    <property type="entry name" value="Galactose-binding domain-like"/>
    <property type="match status" value="1"/>
</dbReference>
<evidence type="ECO:0000256" key="1">
    <source>
        <dbReference type="SAM" id="SignalP"/>
    </source>
</evidence>
<keyword evidence="1" id="KW-0732">Signal</keyword>